<dbReference type="WBParaSite" id="MCU_000959-RA">
    <property type="protein sequence ID" value="MCU_000959-RA"/>
    <property type="gene ID" value="MCU_000959"/>
</dbReference>
<evidence type="ECO:0000313" key="2">
    <source>
        <dbReference type="WBParaSite" id="MCU_000959-RA"/>
    </source>
</evidence>
<name>A0A5K3EKT7_MESCO</name>
<proteinExistence type="predicted"/>
<organism evidence="2">
    <name type="scientific">Mesocestoides corti</name>
    <name type="common">Flatworm</name>
    <dbReference type="NCBI Taxonomy" id="53468"/>
    <lineage>
        <taxon>Eukaryota</taxon>
        <taxon>Metazoa</taxon>
        <taxon>Spiralia</taxon>
        <taxon>Lophotrochozoa</taxon>
        <taxon>Platyhelminthes</taxon>
        <taxon>Cestoda</taxon>
        <taxon>Eucestoda</taxon>
        <taxon>Cyclophyllidea</taxon>
        <taxon>Mesocestoididae</taxon>
        <taxon>Mesocestoides</taxon>
    </lineage>
</organism>
<protein>
    <submittedName>
        <fullName evidence="2">Clade I nitrous oxide reductase</fullName>
    </submittedName>
</protein>
<feature type="region of interest" description="Disordered" evidence="1">
    <location>
        <begin position="1"/>
        <end position="33"/>
    </location>
</feature>
<sequence length="70" mass="7496">GEAGPSPLRQARPTITTQPHHSTPAASSQSVPTGLARLRRCVIAITGLHRHFLATGEVTQQLLVEHILPD</sequence>
<feature type="compositionally biased region" description="Polar residues" evidence="1">
    <location>
        <begin position="13"/>
        <end position="32"/>
    </location>
</feature>
<accession>A0A5K3EKT7</accession>
<dbReference type="AlphaFoldDB" id="A0A5K3EKT7"/>
<reference evidence="2" key="1">
    <citation type="submission" date="2019-11" db="UniProtKB">
        <authorList>
            <consortium name="WormBaseParasite"/>
        </authorList>
    </citation>
    <scope>IDENTIFICATION</scope>
</reference>
<evidence type="ECO:0000256" key="1">
    <source>
        <dbReference type="SAM" id="MobiDB-lite"/>
    </source>
</evidence>